<evidence type="ECO:0000313" key="9">
    <source>
        <dbReference type="Proteomes" id="UP000002280"/>
    </source>
</evidence>
<evidence type="ECO:0000256" key="4">
    <source>
        <dbReference type="ARBA" id="ARBA00023002"/>
    </source>
</evidence>
<proteinExistence type="predicted"/>
<keyword evidence="6" id="KW-0472">Membrane</keyword>
<dbReference type="GeneTree" id="ENSGT00390000005895"/>
<dbReference type="InParanoid" id="F6SHB1"/>
<evidence type="ECO:0000256" key="2">
    <source>
        <dbReference type="ARBA" id="ARBA00022723"/>
    </source>
</evidence>
<feature type="transmembrane region" description="Helical" evidence="6">
    <location>
        <begin position="21"/>
        <end position="40"/>
    </location>
</feature>
<dbReference type="SMART" id="SM00702">
    <property type="entry name" value="P4Hc"/>
    <property type="match status" value="1"/>
</dbReference>
<keyword evidence="2" id="KW-0479">Metal-binding</keyword>
<dbReference type="FunCoup" id="F6SHB1">
    <property type="interactions" value="143"/>
</dbReference>
<keyword evidence="3" id="KW-0223">Dioxygenase</keyword>
<dbReference type="Pfam" id="PF15169">
    <property type="entry name" value="Cybc1_Eros"/>
    <property type="match status" value="1"/>
</dbReference>
<name>F6SHB1_MONDO</name>
<dbReference type="GO" id="GO:0051213">
    <property type="term" value="F:dioxygenase activity"/>
    <property type="evidence" value="ECO:0007669"/>
    <property type="project" value="UniProtKB-KW"/>
</dbReference>
<evidence type="ECO:0000256" key="6">
    <source>
        <dbReference type="SAM" id="Phobius"/>
    </source>
</evidence>
<reference evidence="8" key="2">
    <citation type="submission" date="2025-08" db="UniProtKB">
        <authorList>
            <consortium name="Ensembl"/>
        </authorList>
    </citation>
    <scope>IDENTIFICATION</scope>
</reference>
<dbReference type="eggNOG" id="ENOG502S06T">
    <property type="taxonomic scope" value="Eukaryota"/>
</dbReference>
<evidence type="ECO:0000256" key="5">
    <source>
        <dbReference type="ARBA" id="ARBA00023004"/>
    </source>
</evidence>
<accession>F6SHB1</accession>
<dbReference type="AlphaFoldDB" id="F6SHB1"/>
<reference evidence="8 9" key="1">
    <citation type="journal article" date="2007" name="Nature">
        <title>Genome of the marsupial Monodelphis domestica reveals innovation in non-coding sequences.</title>
        <authorList>
            <person name="Mikkelsen T.S."/>
            <person name="Wakefield M.J."/>
            <person name="Aken B."/>
            <person name="Amemiya C.T."/>
            <person name="Chang J.L."/>
            <person name="Duke S."/>
            <person name="Garber M."/>
            <person name="Gentles A.J."/>
            <person name="Goodstadt L."/>
            <person name="Heger A."/>
            <person name="Jurka J."/>
            <person name="Kamal M."/>
            <person name="Mauceli E."/>
            <person name="Searle S.M."/>
            <person name="Sharpe T."/>
            <person name="Baker M.L."/>
            <person name="Batzer M.A."/>
            <person name="Benos P.V."/>
            <person name="Belov K."/>
            <person name="Clamp M."/>
            <person name="Cook A."/>
            <person name="Cuff J."/>
            <person name="Das R."/>
            <person name="Davidow L."/>
            <person name="Deakin J.E."/>
            <person name="Fazzari M.J."/>
            <person name="Glass J.L."/>
            <person name="Grabherr M."/>
            <person name="Greally J.M."/>
            <person name="Gu W."/>
            <person name="Hore T.A."/>
            <person name="Huttley G.A."/>
            <person name="Kleber M."/>
            <person name="Jirtle R.L."/>
            <person name="Koina E."/>
            <person name="Lee J.T."/>
            <person name="Mahony S."/>
            <person name="Marra M.A."/>
            <person name="Miller R.D."/>
            <person name="Nicholls R.D."/>
            <person name="Oda M."/>
            <person name="Papenfuss A.T."/>
            <person name="Parra Z.E."/>
            <person name="Pollock D.D."/>
            <person name="Ray D.A."/>
            <person name="Schein J.E."/>
            <person name="Speed T.P."/>
            <person name="Thompson K."/>
            <person name="VandeBerg J.L."/>
            <person name="Wade C.M."/>
            <person name="Walker J.A."/>
            <person name="Waters P.D."/>
            <person name="Webber C."/>
            <person name="Weidman J.R."/>
            <person name="Xie X."/>
            <person name="Zody M.C."/>
            <person name="Baldwin J."/>
            <person name="Abdouelleil A."/>
            <person name="Abdulkadir J."/>
            <person name="Abebe A."/>
            <person name="Abera B."/>
            <person name="Abreu J."/>
            <person name="Acer S.C."/>
            <person name="Aftuck L."/>
            <person name="Alexander A."/>
            <person name="An P."/>
            <person name="Anderson E."/>
            <person name="Anderson S."/>
            <person name="Arachi H."/>
            <person name="Azer M."/>
            <person name="Bachantsang P."/>
            <person name="Barry A."/>
            <person name="Bayul T."/>
            <person name="Berlin A."/>
            <person name="Bessette D."/>
            <person name="Bloom T."/>
            <person name="Bloom T."/>
            <person name="Boguslavskiy L."/>
            <person name="Bonnet C."/>
            <person name="Boukhgalter B."/>
            <person name="Bourzgui I."/>
            <person name="Brown A."/>
            <person name="Cahill P."/>
            <person name="Channer S."/>
            <person name="Cheshatsang Y."/>
            <person name="Chuda L."/>
            <person name="Citroen M."/>
            <person name="Collymore A."/>
            <person name="Cooke P."/>
            <person name="Costello M."/>
            <person name="D'Aco K."/>
            <person name="Daza R."/>
            <person name="De Haan G."/>
            <person name="DeGray S."/>
            <person name="DeMaso C."/>
            <person name="Dhargay N."/>
            <person name="Dooley K."/>
            <person name="Dooley E."/>
            <person name="Doricent M."/>
            <person name="Dorje P."/>
            <person name="Dorjee K."/>
            <person name="Dupes A."/>
            <person name="Elong R."/>
            <person name="Falk J."/>
            <person name="Farina A."/>
            <person name="Faro S."/>
            <person name="Ferguson D."/>
            <person name="Fisher S."/>
            <person name="Foley C.D."/>
            <person name="Franke A."/>
            <person name="Friedrich D."/>
            <person name="Gadbois L."/>
            <person name="Gearin G."/>
            <person name="Gearin C.R."/>
            <person name="Giannoukos G."/>
            <person name="Goode T."/>
            <person name="Graham J."/>
            <person name="Grandbois E."/>
            <person name="Grewal S."/>
            <person name="Gyaltsen K."/>
            <person name="Hafez N."/>
            <person name="Hagos B."/>
            <person name="Hall J."/>
            <person name="Henson C."/>
            <person name="Hollinger A."/>
            <person name="Honan T."/>
            <person name="Huard M.D."/>
            <person name="Hughes L."/>
            <person name="Hurhula B."/>
            <person name="Husby M.E."/>
            <person name="Kamat A."/>
            <person name="Kanga B."/>
            <person name="Kashin S."/>
            <person name="Khazanovich D."/>
            <person name="Kisner P."/>
            <person name="Lance K."/>
            <person name="Lara M."/>
            <person name="Lee W."/>
            <person name="Lennon N."/>
            <person name="Letendre F."/>
            <person name="LeVine R."/>
            <person name="Lipovsky A."/>
            <person name="Liu X."/>
            <person name="Liu J."/>
            <person name="Liu S."/>
            <person name="Lokyitsang T."/>
            <person name="Lokyitsang Y."/>
            <person name="Lubonja R."/>
            <person name="Lui A."/>
            <person name="MacDonald P."/>
            <person name="Magnisalis V."/>
            <person name="Maru K."/>
            <person name="Matthews C."/>
            <person name="McCusker W."/>
            <person name="McDonough S."/>
            <person name="Mehta T."/>
            <person name="Meldrim J."/>
            <person name="Meneus L."/>
            <person name="Mihai O."/>
            <person name="Mihalev A."/>
            <person name="Mihova T."/>
            <person name="Mittelman R."/>
            <person name="Mlenga V."/>
            <person name="Montmayeur A."/>
            <person name="Mulrain L."/>
            <person name="Navidi A."/>
            <person name="Naylor J."/>
            <person name="Negash T."/>
            <person name="Nguyen T."/>
            <person name="Nguyen N."/>
            <person name="Nicol R."/>
            <person name="Norbu C."/>
            <person name="Norbu N."/>
            <person name="Novod N."/>
            <person name="O'Neill B."/>
            <person name="Osman S."/>
            <person name="Markiewicz E."/>
            <person name="Oyono O.L."/>
            <person name="Patti C."/>
            <person name="Phunkhang P."/>
            <person name="Pierre F."/>
            <person name="Priest M."/>
            <person name="Raghuraman S."/>
            <person name="Rege F."/>
            <person name="Reyes R."/>
            <person name="Rise C."/>
            <person name="Rogov P."/>
            <person name="Ross K."/>
            <person name="Ryan E."/>
            <person name="Settipalli S."/>
            <person name="Shea T."/>
            <person name="Sherpa N."/>
            <person name="Shi L."/>
            <person name="Shih D."/>
            <person name="Sparrow T."/>
            <person name="Spaulding J."/>
            <person name="Stalker J."/>
            <person name="Stange-Thomann N."/>
            <person name="Stavropoulos S."/>
            <person name="Stone C."/>
            <person name="Strader C."/>
            <person name="Tesfaye S."/>
            <person name="Thomson T."/>
            <person name="Thoulutsang Y."/>
            <person name="Thoulutsang D."/>
            <person name="Topham K."/>
            <person name="Topping I."/>
            <person name="Tsamla T."/>
            <person name="Vassiliev H."/>
            <person name="Vo A."/>
            <person name="Wangchuk T."/>
            <person name="Wangdi T."/>
            <person name="Weiand M."/>
            <person name="Wilkinson J."/>
            <person name="Wilson A."/>
            <person name="Yadav S."/>
            <person name="Young G."/>
            <person name="Yu Q."/>
            <person name="Zembek L."/>
            <person name="Zhong D."/>
            <person name="Zimmer A."/>
            <person name="Zwirko Z."/>
            <person name="Jaffe D.B."/>
            <person name="Alvarez P."/>
            <person name="Brockman W."/>
            <person name="Butler J."/>
            <person name="Chin C."/>
            <person name="Gnerre S."/>
            <person name="MacCallum I."/>
            <person name="Graves J.A."/>
            <person name="Ponting C.P."/>
            <person name="Breen M."/>
            <person name="Samollow P.B."/>
            <person name="Lander E.S."/>
            <person name="Lindblad-Toh K."/>
        </authorList>
    </citation>
    <scope>NUCLEOTIDE SEQUENCE [LARGE SCALE GENOMIC DNA]</scope>
</reference>
<dbReference type="InterPro" id="IPR039210">
    <property type="entry name" value="OGFOD3"/>
</dbReference>
<dbReference type="InterPro" id="IPR027846">
    <property type="entry name" value="Cybc1"/>
</dbReference>
<reference evidence="8" key="3">
    <citation type="submission" date="2025-09" db="UniProtKB">
        <authorList>
            <consortium name="Ensembl"/>
        </authorList>
    </citation>
    <scope>IDENTIFICATION</scope>
</reference>
<feature type="domain" description="Fe2OG dioxygenase" evidence="7">
    <location>
        <begin position="326"/>
        <end position="428"/>
    </location>
</feature>
<keyword evidence="5" id="KW-0408">Iron</keyword>
<comment type="cofactor">
    <cofactor evidence="1">
        <name>L-ascorbate</name>
        <dbReference type="ChEBI" id="CHEBI:38290"/>
    </cofactor>
</comment>
<dbReference type="Ensembl" id="ENSMODT00000009009.3">
    <property type="protein sequence ID" value="ENSMODP00000008835.2"/>
    <property type="gene ID" value="ENSMODG00000007122.3"/>
</dbReference>
<evidence type="ECO:0000256" key="1">
    <source>
        <dbReference type="ARBA" id="ARBA00001961"/>
    </source>
</evidence>
<dbReference type="GO" id="GO:0005506">
    <property type="term" value="F:iron ion binding"/>
    <property type="evidence" value="ECO:0007669"/>
    <property type="project" value="InterPro"/>
</dbReference>
<gene>
    <name evidence="8" type="primary">OGFOD3</name>
</gene>
<dbReference type="HOGENOM" id="CLU_100734_0_0_1"/>
<dbReference type="InterPro" id="IPR044862">
    <property type="entry name" value="Pro_4_hyd_alph_FE2OG_OXY"/>
</dbReference>
<sequence>MYMQVETRTGSFLHLKRSPGIRSWSLLVGILSIGLAAAYYSGDNLGWKFFYVTGCLFVAVQNLEDWEEALFDKNTGKVILKTFNLYRKILTVSRACHEQVVVGLKDIQDVNVIEEKVRYFGKGYTVILRFATGFSHPLTQSAVMGHRSIKKNRVHHESQRKWLKISLLGSSGLLASLLLWSFLNGDDGVTEVLAHHNEILQNRFIEVICSEDYDSHKRFEGCTPRKCGRGITDIVITREEAEQLRRVAEKGLSLGGSEGGASILDLHSGALSFGKHFVNLYRYFGAKIQDIFSEEDFQLYRDVRQKIQHTIGQAFDINISSMYLTKPTFFSRINSTEAKTTHDEYWHPHIDKITYGSFDYTSLLYLSDYMKDFGGGRFVFMEEGVNKTVEPRAGRVSFFTSGSENLHRVEKVHWGTRYAITISFTCNPDHGIGDPADL</sequence>
<keyword evidence="4" id="KW-0560">Oxidoreductase</keyword>
<dbReference type="InterPro" id="IPR006620">
    <property type="entry name" value="Pro_4_hyd_alph"/>
</dbReference>
<keyword evidence="6" id="KW-0812">Transmembrane</keyword>
<protein>
    <submittedName>
        <fullName evidence="8">2-oxoglutarate and iron dependent oxygenase domain containing 3</fullName>
    </submittedName>
</protein>
<dbReference type="GO" id="GO:0016705">
    <property type="term" value="F:oxidoreductase activity, acting on paired donors, with incorporation or reduction of molecular oxygen"/>
    <property type="evidence" value="ECO:0007669"/>
    <property type="project" value="InterPro"/>
</dbReference>
<dbReference type="Bgee" id="ENSMODG00000007122">
    <property type="expression patterns" value="Expressed in endometrium and 19 other cell types or tissues"/>
</dbReference>
<evidence type="ECO:0000313" key="8">
    <source>
        <dbReference type="Ensembl" id="ENSMODP00000008835.2"/>
    </source>
</evidence>
<dbReference type="Proteomes" id="UP000002280">
    <property type="component" value="Chromosome 2"/>
</dbReference>
<dbReference type="STRING" id="13616.ENSMODP00000008835"/>
<keyword evidence="6" id="KW-1133">Transmembrane helix</keyword>
<dbReference type="Pfam" id="PF13640">
    <property type="entry name" value="2OG-FeII_Oxy_3"/>
    <property type="match status" value="1"/>
</dbReference>
<evidence type="ECO:0000256" key="3">
    <source>
        <dbReference type="ARBA" id="ARBA00022964"/>
    </source>
</evidence>
<dbReference type="InterPro" id="IPR005123">
    <property type="entry name" value="Oxoglu/Fe-dep_dioxygenase_dom"/>
</dbReference>
<organism evidence="8 9">
    <name type="scientific">Monodelphis domestica</name>
    <name type="common">Gray short-tailed opossum</name>
    <dbReference type="NCBI Taxonomy" id="13616"/>
    <lineage>
        <taxon>Eukaryota</taxon>
        <taxon>Metazoa</taxon>
        <taxon>Chordata</taxon>
        <taxon>Craniata</taxon>
        <taxon>Vertebrata</taxon>
        <taxon>Euteleostomi</taxon>
        <taxon>Mammalia</taxon>
        <taxon>Metatheria</taxon>
        <taxon>Didelphimorphia</taxon>
        <taxon>Didelphidae</taxon>
        <taxon>Monodelphis</taxon>
    </lineage>
</organism>
<evidence type="ECO:0000259" key="7">
    <source>
        <dbReference type="PROSITE" id="PS51471"/>
    </source>
</evidence>
<dbReference type="Gene3D" id="2.60.120.620">
    <property type="entry name" value="q2cbj1_9rhob like domain"/>
    <property type="match status" value="1"/>
</dbReference>
<dbReference type="ExpressionAtlas" id="F6SHB1">
    <property type="expression patterns" value="baseline"/>
</dbReference>
<dbReference type="PANTHER" id="PTHR14650:SF1">
    <property type="entry name" value="2-OXOGLUTARATE AND IRON-DEPENDENT OXYGENASE DOMAIN-CONTAINING PROTEIN 3"/>
    <property type="match status" value="1"/>
</dbReference>
<dbReference type="PROSITE" id="PS51471">
    <property type="entry name" value="FE2OG_OXY"/>
    <property type="match status" value="1"/>
</dbReference>
<keyword evidence="9" id="KW-1185">Reference proteome</keyword>
<dbReference type="GO" id="GO:0031418">
    <property type="term" value="F:L-ascorbic acid binding"/>
    <property type="evidence" value="ECO:0007669"/>
    <property type="project" value="InterPro"/>
</dbReference>
<dbReference type="PANTHER" id="PTHR14650">
    <property type="entry name" value="PROLYL HYDROXYLASE-RELATED"/>
    <property type="match status" value="1"/>
</dbReference>